<name>A0A3R8CMT8_9STRA</name>
<accession>A0A3R8CMT8</accession>
<dbReference type="AlphaFoldDB" id="A0A3R8CMT8"/>
<feature type="signal peptide" evidence="2">
    <location>
        <begin position="1"/>
        <end position="22"/>
    </location>
</feature>
<gene>
    <name evidence="3" type="ORF">DD237_002288</name>
</gene>
<sequence>MASKVKVAIVLFLVMLVPTSKATSDDEVMLYFPAVDTPNAASGWSSRYLRSTESLTTTNEGNGEERAAIPESFAKLKGYLDPVTVAKEGETMPLSKESDALNEGSKKMNVPMEKLKNAYKVYKKWWATAMNSILRKDDEVKHLVQNSSPIARMASKVKVAIVVILVTLVPTSKATSDDEVMLHFPAVDTPNAASGWSSRYLRSTESLTTTNEGNGEERAAIPESFAKLKGYLDPVTVAKEGDTMPLSKESDALNEGSKKMNVPMEKLKNAYKVYKKWWATAMNSILRKDDEVKHLVQNVNNDDIEPISKILETKHFQRWYNMQRSAEDIHDLLGLPKGPALLESPLVWVWLDYTIWVGRNKKPEETIELLEKMFGSNVVVAKMFQDVSGVSTFEMKNHAAMLSDQFLNYWLKPEHDLGQLRTKLTHAGFTKERIAYYEKIYNQYHPAPKAPEGPKAPESSEVSGPVRV</sequence>
<evidence type="ECO:0000313" key="4">
    <source>
        <dbReference type="Proteomes" id="UP000286097"/>
    </source>
</evidence>
<reference evidence="3 4" key="1">
    <citation type="submission" date="2018-06" db="EMBL/GenBank/DDBJ databases">
        <title>Comparative genomics of downy mildews reveals potential adaptations to biotrophy.</title>
        <authorList>
            <person name="Fletcher K."/>
            <person name="Klosterman S.J."/>
            <person name="Derevnina L."/>
            <person name="Martin F."/>
            <person name="Koike S."/>
            <person name="Reyes Chin-Wo S."/>
            <person name="Mou B."/>
            <person name="Michelmore R."/>
        </authorList>
    </citation>
    <scope>NUCLEOTIDE SEQUENCE [LARGE SCALE GENOMIC DNA]</scope>
    <source>
        <strain evidence="3 4">R13</strain>
    </source>
</reference>
<keyword evidence="2" id="KW-0732">Signal</keyword>
<evidence type="ECO:0000256" key="2">
    <source>
        <dbReference type="SAM" id="SignalP"/>
    </source>
</evidence>
<evidence type="ECO:0008006" key="5">
    <source>
        <dbReference type="Google" id="ProtNLM"/>
    </source>
</evidence>
<comment type="caution">
    <text evidence="3">The sequence shown here is derived from an EMBL/GenBank/DDBJ whole genome shotgun (WGS) entry which is preliminary data.</text>
</comment>
<protein>
    <recommendedName>
        <fullName evidence="5">RxLR effector protein</fullName>
    </recommendedName>
</protein>
<evidence type="ECO:0000256" key="1">
    <source>
        <dbReference type="SAM" id="MobiDB-lite"/>
    </source>
</evidence>
<dbReference type="VEuPathDB" id="FungiDB:DD237_002288"/>
<dbReference type="EMBL" id="QKXF01000554">
    <property type="protein sequence ID" value="RQM10709.1"/>
    <property type="molecule type" value="Genomic_DNA"/>
</dbReference>
<organism evidence="3 4">
    <name type="scientific">Peronospora effusa</name>
    <dbReference type="NCBI Taxonomy" id="542832"/>
    <lineage>
        <taxon>Eukaryota</taxon>
        <taxon>Sar</taxon>
        <taxon>Stramenopiles</taxon>
        <taxon>Oomycota</taxon>
        <taxon>Peronosporomycetes</taxon>
        <taxon>Peronosporales</taxon>
        <taxon>Peronosporaceae</taxon>
        <taxon>Peronospora</taxon>
    </lineage>
</organism>
<evidence type="ECO:0000313" key="3">
    <source>
        <dbReference type="EMBL" id="RQM10709.1"/>
    </source>
</evidence>
<dbReference type="Proteomes" id="UP000286097">
    <property type="component" value="Unassembled WGS sequence"/>
</dbReference>
<feature type="chain" id="PRO_5018789318" description="RxLR effector protein" evidence="2">
    <location>
        <begin position="23"/>
        <end position="468"/>
    </location>
</feature>
<proteinExistence type="predicted"/>
<feature type="region of interest" description="Disordered" evidence="1">
    <location>
        <begin position="447"/>
        <end position="468"/>
    </location>
</feature>